<organism evidence="5 6">
    <name type="scientific">Gekko japonicus</name>
    <name type="common">Schlegel's Japanese gecko</name>
    <dbReference type="NCBI Taxonomy" id="146911"/>
    <lineage>
        <taxon>Eukaryota</taxon>
        <taxon>Metazoa</taxon>
        <taxon>Chordata</taxon>
        <taxon>Craniata</taxon>
        <taxon>Vertebrata</taxon>
        <taxon>Euteleostomi</taxon>
        <taxon>Lepidosauria</taxon>
        <taxon>Squamata</taxon>
        <taxon>Bifurcata</taxon>
        <taxon>Gekkota</taxon>
        <taxon>Gekkonidae</taxon>
        <taxon>Gekkoninae</taxon>
        <taxon>Gekko</taxon>
    </lineage>
</organism>
<dbReference type="PANTHER" id="PTHR24103">
    <property type="entry name" value="E3 UBIQUITIN-PROTEIN LIGASE TRIM"/>
    <property type="match status" value="1"/>
</dbReference>
<sequence>MVKIAKKLSLQRRQAEEGICERHREPLELFCPTDEILICRVCGRSEEHGSHEAIPADEAAQDYKDKIFNCLETLKTKKENILVYIEEVGDKSREMLVSATIAGK</sequence>
<dbReference type="InterPro" id="IPR050143">
    <property type="entry name" value="TRIM/RBCC"/>
</dbReference>
<keyword evidence="1 3" id="KW-0479">Metal-binding</keyword>
<dbReference type="SUPFAM" id="SSF57845">
    <property type="entry name" value="B-box zinc-binding domain"/>
    <property type="match status" value="1"/>
</dbReference>
<dbReference type="SMART" id="SM00336">
    <property type="entry name" value="BBOX"/>
    <property type="match status" value="1"/>
</dbReference>
<name>A0ABM1L1X9_GEKJA</name>
<dbReference type="PROSITE" id="PS50119">
    <property type="entry name" value="ZF_BBOX"/>
    <property type="match status" value="1"/>
</dbReference>
<dbReference type="InterPro" id="IPR000315">
    <property type="entry name" value="Znf_B-box"/>
</dbReference>
<dbReference type="GeneID" id="107121554"/>
<evidence type="ECO:0000256" key="3">
    <source>
        <dbReference type="PROSITE-ProRule" id="PRU00024"/>
    </source>
</evidence>
<dbReference type="Proteomes" id="UP000694871">
    <property type="component" value="Unplaced"/>
</dbReference>
<evidence type="ECO:0000256" key="2">
    <source>
        <dbReference type="ARBA" id="ARBA00022833"/>
    </source>
</evidence>
<keyword evidence="5" id="KW-1185">Reference proteome</keyword>
<reference evidence="6" key="1">
    <citation type="submission" date="2025-08" db="UniProtKB">
        <authorList>
            <consortium name="RefSeq"/>
        </authorList>
    </citation>
    <scope>IDENTIFICATION</scope>
</reference>
<gene>
    <name evidence="6" type="primary">LOC107121554</name>
</gene>
<keyword evidence="1 3" id="KW-0863">Zinc-finger</keyword>
<feature type="domain" description="B box-type" evidence="4">
    <location>
        <begin position="15"/>
        <end position="56"/>
    </location>
</feature>
<evidence type="ECO:0000313" key="6">
    <source>
        <dbReference type="RefSeq" id="XP_015279966.1"/>
    </source>
</evidence>
<keyword evidence="2" id="KW-0862">Zinc</keyword>
<dbReference type="RefSeq" id="XP_015279966.1">
    <property type="nucleotide sequence ID" value="XM_015424480.1"/>
</dbReference>
<dbReference type="Gene3D" id="3.30.160.60">
    <property type="entry name" value="Classic Zinc Finger"/>
    <property type="match status" value="1"/>
</dbReference>
<dbReference type="Pfam" id="PF00643">
    <property type="entry name" value="zf-B_box"/>
    <property type="match status" value="1"/>
</dbReference>
<proteinExistence type="predicted"/>
<evidence type="ECO:0000313" key="5">
    <source>
        <dbReference type="Proteomes" id="UP000694871"/>
    </source>
</evidence>
<accession>A0ABM1L1X9</accession>
<evidence type="ECO:0000256" key="1">
    <source>
        <dbReference type="ARBA" id="ARBA00022771"/>
    </source>
</evidence>
<evidence type="ECO:0000259" key="4">
    <source>
        <dbReference type="PROSITE" id="PS50119"/>
    </source>
</evidence>
<protein>
    <submittedName>
        <fullName evidence="6">E3 ubiquitin-protein ligase TRIM39-like</fullName>
    </submittedName>
</protein>